<dbReference type="Gene3D" id="1.10.10.10">
    <property type="entry name" value="Winged helix-like DNA-binding domain superfamily/Winged helix DNA-binding domain"/>
    <property type="match status" value="1"/>
</dbReference>
<evidence type="ECO:0000313" key="4">
    <source>
        <dbReference type="Proteomes" id="UP000231586"/>
    </source>
</evidence>
<dbReference type="PANTHER" id="PTHR43252:SF2">
    <property type="entry name" value="TRANSCRIPTION REGULATOR, PADR-LIKE FAMILY"/>
    <property type="match status" value="1"/>
</dbReference>
<feature type="domain" description="Transcription regulator PadR N-terminal" evidence="2">
    <location>
        <begin position="88"/>
        <end position="156"/>
    </location>
</feature>
<feature type="compositionally biased region" description="Gly residues" evidence="1">
    <location>
        <begin position="47"/>
        <end position="75"/>
    </location>
</feature>
<dbReference type="InterPro" id="IPR036388">
    <property type="entry name" value="WH-like_DNA-bd_sf"/>
</dbReference>
<dbReference type="OrthoDB" id="1683430at2"/>
<reference evidence="3 4" key="1">
    <citation type="submission" date="2017-11" db="EMBL/GenBank/DDBJ databases">
        <title>Genomic Encyclopedia of Archaeal and Bacterial Type Strains, Phase II (KMG-II): From Individual Species to Whole Genera.</title>
        <authorList>
            <person name="Goeker M."/>
        </authorList>
    </citation>
    <scope>NUCLEOTIDE SEQUENCE [LARGE SCALE GENOMIC DNA]</scope>
    <source>
        <strain evidence="3 4">DSM 22413</strain>
    </source>
</reference>
<dbReference type="AlphaFoldDB" id="A0A2M8WSW2"/>
<dbReference type="GO" id="GO:0003677">
    <property type="term" value="F:DNA binding"/>
    <property type="evidence" value="ECO:0007669"/>
    <property type="project" value="UniProtKB-KW"/>
</dbReference>
<evidence type="ECO:0000256" key="1">
    <source>
        <dbReference type="SAM" id="MobiDB-lite"/>
    </source>
</evidence>
<dbReference type="Proteomes" id="UP000231586">
    <property type="component" value="Unassembled WGS sequence"/>
</dbReference>
<gene>
    <name evidence="3" type="ORF">CLV34_1502</name>
</gene>
<feature type="region of interest" description="Disordered" evidence="1">
    <location>
        <begin position="1"/>
        <end position="81"/>
    </location>
</feature>
<sequence length="240" mass="25516">MRGTPENPQHLYDDQRGQRRHHRPERGFGPGRGVGPDGPRDMRRQGGPWGFGPGFPEGFGPGGRGGHGPRGGGPRGGRRGRGDVRAAVLLLLVEQPMHGYQLIQEIAERSGGAWRPSPGAVYPALSLLEDEGLVEIAASEGRRLASLTEAGRTYVTEHADDLTPPWADVDMAAAQRHVRLRESLGALAQAVAQVARTGDDAQAGAVEAVLDRTRREIYLVLAGAAEPQQDGPSEDGPVTA</sequence>
<dbReference type="Pfam" id="PF03551">
    <property type="entry name" value="PadR"/>
    <property type="match status" value="1"/>
</dbReference>
<dbReference type="InterPro" id="IPR005149">
    <property type="entry name" value="Tscrpt_reg_PadR_N"/>
</dbReference>
<protein>
    <submittedName>
        <fullName evidence="3">DNA-binding PadR family transcriptional regulator</fullName>
    </submittedName>
</protein>
<name>A0A2M8WSW2_9MICO</name>
<organism evidence="3 4">
    <name type="scientific">Luteimicrobium subarcticum</name>
    <dbReference type="NCBI Taxonomy" id="620910"/>
    <lineage>
        <taxon>Bacteria</taxon>
        <taxon>Bacillati</taxon>
        <taxon>Actinomycetota</taxon>
        <taxon>Actinomycetes</taxon>
        <taxon>Micrococcales</taxon>
        <taxon>Luteimicrobium</taxon>
    </lineage>
</organism>
<keyword evidence="4" id="KW-1185">Reference proteome</keyword>
<dbReference type="PANTHER" id="PTHR43252">
    <property type="entry name" value="TRANSCRIPTIONAL REGULATOR YQJI"/>
    <property type="match status" value="1"/>
</dbReference>
<dbReference type="SUPFAM" id="SSF46785">
    <property type="entry name" value="Winged helix' DNA-binding domain"/>
    <property type="match status" value="1"/>
</dbReference>
<comment type="caution">
    <text evidence="3">The sequence shown here is derived from an EMBL/GenBank/DDBJ whole genome shotgun (WGS) entry which is preliminary data.</text>
</comment>
<evidence type="ECO:0000259" key="2">
    <source>
        <dbReference type="Pfam" id="PF03551"/>
    </source>
</evidence>
<accession>A0A2M8WSW2</accession>
<keyword evidence="3" id="KW-0238">DNA-binding</keyword>
<dbReference type="EMBL" id="PGTZ01000007">
    <property type="protein sequence ID" value="PJI94019.1"/>
    <property type="molecule type" value="Genomic_DNA"/>
</dbReference>
<proteinExistence type="predicted"/>
<dbReference type="InterPro" id="IPR036390">
    <property type="entry name" value="WH_DNA-bd_sf"/>
</dbReference>
<evidence type="ECO:0000313" key="3">
    <source>
        <dbReference type="EMBL" id="PJI94019.1"/>
    </source>
</evidence>
<dbReference type="RefSeq" id="WP_100349619.1">
    <property type="nucleotide sequence ID" value="NZ_PGTZ01000007.1"/>
</dbReference>